<dbReference type="SUPFAM" id="SSF54665">
    <property type="entry name" value="CO dehydrogenase molybdoprotein N-domain-like"/>
    <property type="match status" value="1"/>
</dbReference>
<dbReference type="InterPro" id="IPR046867">
    <property type="entry name" value="AldOxase/xan_DH_MoCoBD2"/>
</dbReference>
<feature type="domain" description="Aldehyde oxidase/xanthine dehydrogenase a/b hammerhead" evidence="3">
    <location>
        <begin position="24"/>
        <end position="133"/>
    </location>
</feature>
<dbReference type="Proteomes" id="UP001501759">
    <property type="component" value="Unassembled WGS sequence"/>
</dbReference>
<evidence type="ECO:0000313" key="5">
    <source>
        <dbReference type="Proteomes" id="UP001501759"/>
    </source>
</evidence>
<sequence>MTTLEAGRIVGAGLDRVDAPLKVTGAAQYPNDFTLPGMTHAALVGSTIAAGRITGIDASEALAAPGVLTVITHLTAPRLEPGPMTLLGGSPPTPLRDDRILHYGQHIAIVVAESAEQARHAARLIHIRYEATEALLDVDDPRAEIVVNPWGMDTERGDVGAGFAQADVVVEGTYTTPDNTNNPLGLMTTVASWHGDSLTVHDSTQWPHNVRTTLAAVFGIPESGVRVLAPFVGGGFGAGLRVWSHVILAVLAARELKRPVKLVLSRPEMFTSVGHRPNSVQQIKIGATRDGDLVAIEHHGISSVAMEDDDYEPVSAGSAVAYACPNVLTRDRQARLNIPCPGSMRAPAEGQGNFALESAIDDVAHAIGMDPLEFRLRNFADEHPLRGLPWSSNALRACYLEGAERFGWSRRGREPGSMREGNLLVGYGLAGVSYPFYQVPCQARVSVRHDGSAYARSAATDIGTGTYTVMTQLTAELLGLDVDRVRFDLGDSDMPYAPQAGGSGLTGALANAVHAACRRLTREFLDIVRDDTRSPLQGATAEDVAVSDGRIHLIEDSAQGESYVGILARHGLEELSADGRSTPPRAEDLGMAPAGAFGAKFVEVRIDPALGLLRVARVVSAIDGGRILNEKTATSQIIGGTVGGISQALFEETATDAVTGRIANATFGDYLMPVNADVPYIDVLFVGGPDRATRTGTKGIGEVGLVGLAAAIGNAVFHATGRRIRSLPITIDQLML</sequence>
<evidence type="ECO:0000256" key="1">
    <source>
        <dbReference type="ARBA" id="ARBA00022505"/>
    </source>
</evidence>
<name>A0ABP9J0I9_9ACTN</name>
<evidence type="ECO:0000313" key="4">
    <source>
        <dbReference type="EMBL" id="GAA5016717.1"/>
    </source>
</evidence>
<protein>
    <submittedName>
        <fullName evidence="4">Xanthine dehydrogenase family protein molybdopterin-binding subunit</fullName>
    </submittedName>
</protein>
<evidence type="ECO:0000259" key="3">
    <source>
        <dbReference type="SMART" id="SM01008"/>
    </source>
</evidence>
<keyword evidence="5" id="KW-1185">Reference proteome</keyword>
<dbReference type="Pfam" id="PF01315">
    <property type="entry name" value="Ald_Xan_dh_C"/>
    <property type="match status" value="1"/>
</dbReference>
<dbReference type="Pfam" id="PF02738">
    <property type="entry name" value="MoCoBD_1"/>
    <property type="match status" value="1"/>
</dbReference>
<keyword evidence="1" id="KW-0500">Molybdenum</keyword>
<accession>A0ABP9J0I9</accession>
<keyword evidence="2" id="KW-0560">Oxidoreductase</keyword>
<dbReference type="PANTHER" id="PTHR11908">
    <property type="entry name" value="XANTHINE DEHYDROGENASE"/>
    <property type="match status" value="1"/>
</dbReference>
<dbReference type="InterPro" id="IPR008274">
    <property type="entry name" value="AldOxase/xan_DH_MoCoBD1"/>
</dbReference>
<proteinExistence type="predicted"/>
<dbReference type="InterPro" id="IPR037165">
    <property type="entry name" value="AldOxase/xan_DH_Mopterin-bd_sf"/>
</dbReference>
<dbReference type="Pfam" id="PF20256">
    <property type="entry name" value="MoCoBD_2"/>
    <property type="match status" value="1"/>
</dbReference>
<dbReference type="PANTHER" id="PTHR11908:SF132">
    <property type="entry name" value="ALDEHYDE OXIDASE 1-RELATED"/>
    <property type="match status" value="1"/>
</dbReference>
<gene>
    <name evidence="4" type="ORF">GCM10023335_42690</name>
</gene>
<dbReference type="EMBL" id="BAABKB010000016">
    <property type="protein sequence ID" value="GAA5016717.1"/>
    <property type="molecule type" value="Genomic_DNA"/>
</dbReference>
<dbReference type="Gene3D" id="3.90.1170.50">
    <property type="entry name" value="Aldehyde oxidase/xanthine dehydrogenase, a/b hammerhead"/>
    <property type="match status" value="1"/>
</dbReference>
<dbReference type="SMART" id="SM01008">
    <property type="entry name" value="Ald_Xan_dh_C"/>
    <property type="match status" value="1"/>
</dbReference>
<dbReference type="InterPro" id="IPR016208">
    <property type="entry name" value="Ald_Oxase/xanthine_DH-like"/>
</dbReference>
<evidence type="ECO:0000256" key="2">
    <source>
        <dbReference type="ARBA" id="ARBA00023002"/>
    </source>
</evidence>
<dbReference type="InterPro" id="IPR036856">
    <property type="entry name" value="Ald_Oxase/Xan_DH_a/b_sf"/>
</dbReference>
<dbReference type="InterPro" id="IPR000674">
    <property type="entry name" value="Ald_Oxase/Xan_DH_a/b"/>
</dbReference>
<organism evidence="4 5">
    <name type="scientific">Streptomyces siamensis</name>
    <dbReference type="NCBI Taxonomy" id="1274986"/>
    <lineage>
        <taxon>Bacteria</taxon>
        <taxon>Bacillati</taxon>
        <taxon>Actinomycetota</taxon>
        <taxon>Actinomycetes</taxon>
        <taxon>Kitasatosporales</taxon>
        <taxon>Streptomycetaceae</taxon>
        <taxon>Streptomyces</taxon>
    </lineage>
</organism>
<comment type="caution">
    <text evidence="4">The sequence shown here is derived from an EMBL/GenBank/DDBJ whole genome shotgun (WGS) entry which is preliminary data.</text>
</comment>
<dbReference type="SUPFAM" id="SSF56003">
    <property type="entry name" value="Molybdenum cofactor-binding domain"/>
    <property type="match status" value="1"/>
</dbReference>
<dbReference type="Gene3D" id="3.30.365.10">
    <property type="entry name" value="Aldehyde oxidase/xanthine dehydrogenase, molybdopterin binding domain"/>
    <property type="match status" value="4"/>
</dbReference>
<dbReference type="RefSeq" id="WP_345651378.1">
    <property type="nucleotide sequence ID" value="NZ_BAABKB010000016.1"/>
</dbReference>
<reference evidence="5" key="1">
    <citation type="journal article" date="2019" name="Int. J. Syst. Evol. Microbiol.">
        <title>The Global Catalogue of Microorganisms (GCM) 10K type strain sequencing project: providing services to taxonomists for standard genome sequencing and annotation.</title>
        <authorList>
            <consortium name="The Broad Institute Genomics Platform"/>
            <consortium name="The Broad Institute Genome Sequencing Center for Infectious Disease"/>
            <person name="Wu L."/>
            <person name="Ma J."/>
        </authorList>
    </citation>
    <scope>NUCLEOTIDE SEQUENCE [LARGE SCALE GENOMIC DNA]</scope>
    <source>
        <strain evidence="5">JCM 18409</strain>
    </source>
</reference>